<accession>A0ACD3Z449</accession>
<gene>
    <name evidence="1" type="ORF">LCI18_006922</name>
</gene>
<dbReference type="EMBL" id="CP090034">
    <property type="protein sequence ID" value="UPK95987.1"/>
    <property type="molecule type" value="Genomic_DNA"/>
</dbReference>
<protein>
    <submittedName>
        <fullName evidence="1">Uncharacterized protein</fullName>
    </submittedName>
</protein>
<sequence>MSSPSEPLIELNPRKVFDSLCKKCQGASSNFKSSYLSFTAPDTFEHHETFLSLQASADAGCRLCRSIWQHIVWEYQMTEPFPDLYLRNWLFKGGIEVELHDTSPPSGVLDCFEKPTFEGIPTSELPPPLTSGKIRVDFYPWPQNGELKTNFIPIKRSMPGPENNDLKELIRTEILPWIQECQSQHPNCATSDAIVVPTRLIDVGMDGAEMVKLIQTDQKDLSIEFLSLSYCWGKGTGNSKARTTWGNLQSRLNGICIKDLPATIQDAITITRLMGIKYLWVDAMCIVQPNGPNDQGDWATEAGRMGDYYAGSLCCIAASCANASTEGFLRPRPFGRYELQTTLFPFTEENKQGCLWTRFRPTLEDGPFSERKKHPLMVRGWCLQERVLSRRVLHWTWAGLFKECRSTRPIIEGQRSIERRDSSDKPHILSLNRSDALSKGWCEMVHDYSKMRLSYATDRMAAIWGVASLLSRKHQDDYFYGVFRSSLAQGLLWSSAGEPREPFKFPSWSWLSCLSEIGQVDFPNMIMALIRSEKTGSSLIRGVLPETFPKTHGLIGPGSRSGQALEVEAPFVEIELTEKLESFRDSDIPDDSPIFAGWGCTYQGRPVEGKHCESDRIEYHVLLLLGGREYNGLVLTKKAEQEWERAGIITIRSDDETAVQCVDGFIKKVVLV</sequence>
<keyword evidence="2" id="KW-1185">Reference proteome</keyword>
<name>A0ACD3Z449_FUSSC</name>
<reference evidence="1" key="1">
    <citation type="submission" date="2021-11" db="EMBL/GenBank/DDBJ databases">
        <title>Fusarium solani-melongenae Genome sequencing and assembly.</title>
        <authorList>
            <person name="Xie S."/>
            <person name="Huang L."/>
            <person name="Zhang X."/>
        </authorList>
    </citation>
    <scope>NUCLEOTIDE SEQUENCE</scope>
    <source>
        <strain evidence="1">CRI 24-3</strain>
    </source>
</reference>
<evidence type="ECO:0000313" key="2">
    <source>
        <dbReference type="Proteomes" id="UP000830768"/>
    </source>
</evidence>
<proteinExistence type="predicted"/>
<evidence type="ECO:0000313" key="1">
    <source>
        <dbReference type="EMBL" id="UPK95987.1"/>
    </source>
</evidence>
<dbReference type="Proteomes" id="UP000830768">
    <property type="component" value="Chromosome 5"/>
</dbReference>
<organism evidence="1 2">
    <name type="scientific">Fusarium solani subsp. cucurbitae</name>
    <name type="common">Neocosmosporum cucurbitae</name>
    <dbReference type="NCBI Taxonomy" id="2747967"/>
    <lineage>
        <taxon>Eukaryota</taxon>
        <taxon>Fungi</taxon>
        <taxon>Dikarya</taxon>
        <taxon>Ascomycota</taxon>
        <taxon>Pezizomycotina</taxon>
        <taxon>Sordariomycetes</taxon>
        <taxon>Hypocreomycetidae</taxon>
        <taxon>Hypocreales</taxon>
        <taxon>Nectriaceae</taxon>
        <taxon>Fusarium</taxon>
        <taxon>Fusarium solani species complex</taxon>
    </lineage>
</organism>